<evidence type="ECO:0000313" key="2">
    <source>
        <dbReference type="Proteomes" id="UP001163152"/>
    </source>
</evidence>
<protein>
    <submittedName>
        <fullName evidence="1">Carboxypeptidase-like regulatory domain-containing protein</fullName>
    </submittedName>
</protein>
<evidence type="ECO:0000313" key="1">
    <source>
        <dbReference type="EMBL" id="WAL61066.1"/>
    </source>
</evidence>
<dbReference type="GO" id="GO:0004180">
    <property type="term" value="F:carboxypeptidase activity"/>
    <property type="evidence" value="ECO:0007669"/>
    <property type="project" value="UniProtKB-KW"/>
</dbReference>
<keyword evidence="1" id="KW-0645">Protease</keyword>
<keyword evidence="2" id="KW-1185">Reference proteome</keyword>
<dbReference type="EMBL" id="CP113797">
    <property type="protein sequence ID" value="WAL61066.1"/>
    <property type="molecule type" value="Genomic_DNA"/>
</dbReference>
<dbReference type="KEGG" id="tsin:OXH18_03430"/>
<dbReference type="SUPFAM" id="SSF117074">
    <property type="entry name" value="Hypothetical protein PA1324"/>
    <property type="match status" value="1"/>
</dbReference>
<proteinExistence type="predicted"/>
<keyword evidence="1" id="KW-0378">Hydrolase</keyword>
<dbReference type="Gene3D" id="2.60.40.1120">
    <property type="entry name" value="Carboxypeptidase-like, regulatory domain"/>
    <property type="match status" value="1"/>
</dbReference>
<dbReference type="AlphaFoldDB" id="A0A9E9C5F1"/>
<organism evidence="1 2">
    <name type="scientific">Thermocoleostomius sinensis A174</name>
    <dbReference type="NCBI Taxonomy" id="2016057"/>
    <lineage>
        <taxon>Bacteria</taxon>
        <taxon>Bacillati</taxon>
        <taxon>Cyanobacteriota</taxon>
        <taxon>Cyanophyceae</taxon>
        <taxon>Oculatellales</taxon>
        <taxon>Oculatellaceae</taxon>
        <taxon>Thermocoleostomius</taxon>
    </lineage>
</organism>
<dbReference type="Proteomes" id="UP001163152">
    <property type="component" value="Chromosome"/>
</dbReference>
<sequence>MLNLNRAMRNRQTQWLLLAATILVMTIALLLARPVLHLWQKPHGTSLLYGKVSDTRHWYDTHGHNLITHAKVTINSLPPQTTYTDDSGQFWFKGLRNINYQIAIENPSENNRQYTFVTRVAGRTGRFYDLASDEKHNLKEMDY</sequence>
<gene>
    <name evidence="1" type="ORF">OXH18_03430</name>
</gene>
<reference evidence="1" key="1">
    <citation type="submission" date="2022-12" db="EMBL/GenBank/DDBJ databases">
        <title>Polyphasic identification of a Novel Hot-Spring Cyanobacterium Ocullathermofonsia sinensis gen nov. sp. nov. and Genomic Insights on its Adaptations to the Thermal Habitat.</title>
        <authorList>
            <person name="Daroch M."/>
            <person name="Tang J."/>
            <person name="Jiang Y."/>
        </authorList>
    </citation>
    <scope>NUCLEOTIDE SEQUENCE</scope>
    <source>
        <strain evidence="1">PKUAC-SCTA174</strain>
    </source>
</reference>
<keyword evidence="1" id="KW-0121">Carboxypeptidase</keyword>
<name>A0A9E9C5F1_9CYAN</name>
<dbReference type="RefSeq" id="WP_268611021.1">
    <property type="nucleotide sequence ID" value="NZ_CP113797.1"/>
</dbReference>
<accession>A0A9E9C5F1</accession>